<evidence type="ECO:0000313" key="8">
    <source>
        <dbReference type="Proteomes" id="UP000301309"/>
    </source>
</evidence>
<dbReference type="Pfam" id="PF01614">
    <property type="entry name" value="IclR_C"/>
    <property type="match status" value="1"/>
</dbReference>
<dbReference type="Proteomes" id="UP000301309">
    <property type="component" value="Unassembled WGS sequence"/>
</dbReference>
<feature type="compositionally biased region" description="Low complexity" evidence="4">
    <location>
        <begin position="249"/>
        <end position="264"/>
    </location>
</feature>
<dbReference type="GO" id="GO:0045892">
    <property type="term" value="P:negative regulation of DNA-templated transcription"/>
    <property type="evidence" value="ECO:0007669"/>
    <property type="project" value="TreeGrafter"/>
</dbReference>
<evidence type="ECO:0000313" key="7">
    <source>
        <dbReference type="EMBL" id="GDY58275.1"/>
    </source>
</evidence>
<evidence type="ECO:0000256" key="1">
    <source>
        <dbReference type="ARBA" id="ARBA00023015"/>
    </source>
</evidence>
<dbReference type="InterPro" id="IPR036388">
    <property type="entry name" value="WH-like_DNA-bd_sf"/>
</dbReference>
<evidence type="ECO:0000256" key="4">
    <source>
        <dbReference type="SAM" id="MobiDB-lite"/>
    </source>
</evidence>
<dbReference type="PANTHER" id="PTHR30136:SF35">
    <property type="entry name" value="HTH-TYPE TRANSCRIPTIONAL REGULATOR RV1719"/>
    <property type="match status" value="1"/>
</dbReference>
<dbReference type="AlphaFoldDB" id="A0A4D4LAX9"/>
<organism evidence="7 8">
    <name type="scientific">Streptomyces violaceusniger</name>
    <dbReference type="NCBI Taxonomy" id="68280"/>
    <lineage>
        <taxon>Bacteria</taxon>
        <taxon>Bacillati</taxon>
        <taxon>Actinomycetota</taxon>
        <taxon>Actinomycetes</taxon>
        <taxon>Kitasatosporales</taxon>
        <taxon>Streptomycetaceae</taxon>
        <taxon>Streptomyces</taxon>
        <taxon>Streptomyces violaceusniger group</taxon>
    </lineage>
</organism>
<keyword evidence="1" id="KW-0805">Transcription regulation</keyword>
<evidence type="ECO:0000256" key="2">
    <source>
        <dbReference type="ARBA" id="ARBA00023125"/>
    </source>
</evidence>
<dbReference type="GO" id="GO:0003677">
    <property type="term" value="F:DNA binding"/>
    <property type="evidence" value="ECO:0007669"/>
    <property type="project" value="UniProtKB-KW"/>
</dbReference>
<evidence type="ECO:0000256" key="3">
    <source>
        <dbReference type="ARBA" id="ARBA00023163"/>
    </source>
</evidence>
<feature type="domain" description="HTH iclR-type" evidence="5">
    <location>
        <begin position="25"/>
        <end position="90"/>
    </location>
</feature>
<dbReference type="PANTHER" id="PTHR30136">
    <property type="entry name" value="HELIX-TURN-HELIX TRANSCRIPTIONAL REGULATOR, ICLR FAMILY"/>
    <property type="match status" value="1"/>
</dbReference>
<dbReference type="InterPro" id="IPR005471">
    <property type="entry name" value="Tscrpt_reg_IclR_N"/>
</dbReference>
<dbReference type="SUPFAM" id="SSF55781">
    <property type="entry name" value="GAF domain-like"/>
    <property type="match status" value="1"/>
</dbReference>
<dbReference type="InterPro" id="IPR029016">
    <property type="entry name" value="GAF-like_dom_sf"/>
</dbReference>
<sequence>MPGPDTAHGGQEDRPAPTGPRRNTSSSLRRALSIVMFLAEDRGHPRGATLTDLAEGLNLSKSTILRLLAPLREVRLVDQDADSGRYRLGPQNALLGQVYLERLDFRETAAPHLHELVESIGETVHLVVFDPPEIVYIDKVESPQPVRMHSRIGSRQPAYCTAVGKAFLAHASDAVVEQVIARGMPPAPRPPSPPPSGCTPNWPPSGSGGTRSTTWRTRRRSAASRRRSSITAGRSPRRSASPGPPPASPGTASPRSGSSSSTPRRPCPGAWAGHCRPLPPCRPG</sequence>
<dbReference type="Pfam" id="PF09339">
    <property type="entry name" value="HTH_IclR"/>
    <property type="match status" value="1"/>
</dbReference>
<dbReference type="CDD" id="cd00090">
    <property type="entry name" value="HTH_ARSR"/>
    <property type="match status" value="1"/>
</dbReference>
<proteinExistence type="predicted"/>
<protein>
    <recommendedName>
        <fullName evidence="9">HTH iclR-type domain-containing protein</fullName>
    </recommendedName>
</protein>
<feature type="compositionally biased region" description="Pro residues" evidence="4">
    <location>
        <begin position="185"/>
        <end position="203"/>
    </location>
</feature>
<gene>
    <name evidence="7" type="ORF">SVIO_088980</name>
</gene>
<evidence type="ECO:0008006" key="9">
    <source>
        <dbReference type="Google" id="ProtNLM"/>
    </source>
</evidence>
<dbReference type="PROSITE" id="PS51078">
    <property type="entry name" value="ICLR_ED"/>
    <property type="match status" value="1"/>
</dbReference>
<dbReference type="Gene3D" id="3.30.450.40">
    <property type="match status" value="1"/>
</dbReference>
<accession>A0A4D4LAX9</accession>
<feature type="domain" description="IclR-ED" evidence="6">
    <location>
        <begin position="91"/>
        <end position="284"/>
    </location>
</feature>
<dbReference type="SUPFAM" id="SSF46785">
    <property type="entry name" value="Winged helix' DNA-binding domain"/>
    <property type="match status" value="1"/>
</dbReference>
<dbReference type="InterPro" id="IPR036390">
    <property type="entry name" value="WH_DNA-bd_sf"/>
</dbReference>
<dbReference type="EMBL" id="BJHW01000002">
    <property type="protein sequence ID" value="GDY58275.1"/>
    <property type="molecule type" value="Genomic_DNA"/>
</dbReference>
<name>A0A4D4LAX9_STRVO</name>
<evidence type="ECO:0000259" key="6">
    <source>
        <dbReference type="PROSITE" id="PS51078"/>
    </source>
</evidence>
<dbReference type="PROSITE" id="PS51077">
    <property type="entry name" value="HTH_ICLR"/>
    <property type="match status" value="1"/>
</dbReference>
<comment type="caution">
    <text evidence="7">The sequence shown here is derived from an EMBL/GenBank/DDBJ whole genome shotgun (WGS) entry which is preliminary data.</text>
</comment>
<dbReference type="GO" id="GO:0003700">
    <property type="term" value="F:DNA-binding transcription factor activity"/>
    <property type="evidence" value="ECO:0007669"/>
    <property type="project" value="TreeGrafter"/>
</dbReference>
<feature type="region of interest" description="Disordered" evidence="4">
    <location>
        <begin position="1"/>
        <end position="27"/>
    </location>
</feature>
<keyword evidence="3" id="KW-0804">Transcription</keyword>
<dbReference type="InterPro" id="IPR014757">
    <property type="entry name" value="Tscrpt_reg_IclR_C"/>
</dbReference>
<reference evidence="7 8" key="1">
    <citation type="journal article" date="2020" name="Int. J. Syst. Evol. Microbiol.">
        <title>Reclassification of Streptomyces castelarensis and Streptomyces sporoclivatus as later heterotypic synonyms of Streptomyces antimycoticus.</title>
        <authorList>
            <person name="Komaki H."/>
            <person name="Tamura T."/>
        </authorList>
    </citation>
    <scope>NUCLEOTIDE SEQUENCE [LARGE SCALE GENOMIC DNA]</scope>
    <source>
        <strain evidence="7 8">NBRC 13459</strain>
    </source>
</reference>
<keyword evidence="2" id="KW-0238">DNA-binding</keyword>
<feature type="compositionally biased region" description="Low complexity" evidence="4">
    <location>
        <begin position="229"/>
        <end position="241"/>
    </location>
</feature>
<dbReference type="InterPro" id="IPR050707">
    <property type="entry name" value="HTH_MetabolicPath_Reg"/>
</dbReference>
<dbReference type="SMART" id="SM00346">
    <property type="entry name" value="HTH_ICLR"/>
    <property type="match status" value="1"/>
</dbReference>
<evidence type="ECO:0000259" key="5">
    <source>
        <dbReference type="PROSITE" id="PS51077"/>
    </source>
</evidence>
<keyword evidence="8" id="KW-1185">Reference proteome</keyword>
<feature type="region of interest" description="Disordered" evidence="4">
    <location>
        <begin position="183"/>
        <end position="284"/>
    </location>
</feature>
<dbReference type="Gene3D" id="1.10.10.10">
    <property type="entry name" value="Winged helix-like DNA-binding domain superfamily/Winged helix DNA-binding domain"/>
    <property type="match status" value="1"/>
</dbReference>
<feature type="compositionally biased region" description="Basic residues" evidence="4">
    <location>
        <begin position="216"/>
        <end position="228"/>
    </location>
</feature>
<dbReference type="InterPro" id="IPR011991">
    <property type="entry name" value="ArsR-like_HTH"/>
</dbReference>